<name>A0AAW3TP42_9SPHN</name>
<dbReference type="RefSeq" id="WP_147035447.1">
    <property type="nucleotide sequence ID" value="NZ_JACIDB010000001.1"/>
</dbReference>
<gene>
    <name evidence="1" type="ORF">GGR47_001047</name>
</gene>
<comment type="caution">
    <text evidence="1">The sequence shown here is derived from an EMBL/GenBank/DDBJ whole genome shotgun (WGS) entry which is preliminary data.</text>
</comment>
<organism evidence="1 2">
    <name type="scientific">Sphingomonas aquatilis</name>
    <dbReference type="NCBI Taxonomy" id="93063"/>
    <lineage>
        <taxon>Bacteria</taxon>
        <taxon>Pseudomonadati</taxon>
        <taxon>Pseudomonadota</taxon>
        <taxon>Alphaproteobacteria</taxon>
        <taxon>Sphingomonadales</taxon>
        <taxon>Sphingomonadaceae</taxon>
        <taxon>Sphingomonas</taxon>
    </lineage>
</organism>
<protein>
    <submittedName>
        <fullName evidence="1">Uncharacterized protein</fullName>
    </submittedName>
</protein>
<evidence type="ECO:0000313" key="1">
    <source>
        <dbReference type="EMBL" id="MBB3874831.1"/>
    </source>
</evidence>
<dbReference type="AlphaFoldDB" id="A0AAW3TP42"/>
<keyword evidence="2" id="KW-1185">Reference proteome</keyword>
<dbReference type="EMBL" id="JACIDB010000001">
    <property type="protein sequence ID" value="MBB3874831.1"/>
    <property type="molecule type" value="Genomic_DNA"/>
</dbReference>
<sequence>MATRALSIIVPDAATPAAPIALLAPTNDNLPCWTADPRAKRLLASCAASMPQGEWKRAYHAYGYGTAFRYVGYRAEALEAIRTAFGQQVLDAYHSHGDAAYPLFSAWCRSVSVTDAIDAAAETALAAQMEG</sequence>
<evidence type="ECO:0000313" key="2">
    <source>
        <dbReference type="Proteomes" id="UP000528945"/>
    </source>
</evidence>
<accession>A0AAW3TP42</accession>
<reference evidence="1 2" key="1">
    <citation type="submission" date="2020-08" db="EMBL/GenBank/DDBJ databases">
        <title>Genomic Encyclopedia of Type Strains, Phase IV (KMG-IV): sequencing the most valuable type-strain genomes for metagenomic binning, comparative biology and taxonomic classification.</title>
        <authorList>
            <person name="Goeker M."/>
        </authorList>
    </citation>
    <scope>NUCLEOTIDE SEQUENCE [LARGE SCALE GENOMIC DNA]</scope>
    <source>
        <strain evidence="1 2">DSM 15581</strain>
    </source>
</reference>
<dbReference type="Proteomes" id="UP000528945">
    <property type="component" value="Unassembled WGS sequence"/>
</dbReference>
<proteinExistence type="predicted"/>